<accession>A0ABT3IKH7</accession>
<dbReference type="RefSeq" id="WP_264730107.1">
    <property type="nucleotide sequence ID" value="NZ_JAPDNR010000001.1"/>
</dbReference>
<protein>
    <recommendedName>
        <fullName evidence="4">DUF4595 domain-containing protein</fullName>
    </recommendedName>
</protein>
<evidence type="ECO:0000256" key="1">
    <source>
        <dbReference type="SAM" id="SignalP"/>
    </source>
</evidence>
<sequence length="299" mass="34313">MKCLYRCIVPLLCAGMILTGDACRKPDAAMLSGHPHAAAGNKVGALRLISRSVTTRDNKEEDVAYTYNTQRRLIRSDIKYKTDGKLVNTVSYHYGYNNSGLLAYRTSKTSDSIHFYYDTQGRLSRMSSIIIPGNVWLQFETNYYYKGDSLAETTYATLFPLGGILLSYTVLARNQYVFNASHQLTEIRLREVFDRRTKPAGWFPDSSYTPVIVQTGNDQYPNILSGFNLDKPAFLNNLFYNDRHLSQMPVVPQHNVTSDNAYRHVYTYDQYNQVKEMKSYGITDNWLYSSTTFEYKVIQ</sequence>
<keyword evidence="3" id="KW-1185">Reference proteome</keyword>
<feature type="chain" id="PRO_5046507147" description="DUF4595 domain-containing protein" evidence="1">
    <location>
        <begin position="23"/>
        <end position="299"/>
    </location>
</feature>
<evidence type="ECO:0000313" key="2">
    <source>
        <dbReference type="EMBL" id="MCW3484467.1"/>
    </source>
</evidence>
<dbReference type="Proteomes" id="UP001207742">
    <property type="component" value="Unassembled WGS sequence"/>
</dbReference>
<keyword evidence="1" id="KW-0732">Signal</keyword>
<gene>
    <name evidence="2" type="ORF">OL497_11220</name>
</gene>
<organism evidence="2 3">
    <name type="scientific">Chitinophaga nivalis</name>
    <dbReference type="NCBI Taxonomy" id="2991709"/>
    <lineage>
        <taxon>Bacteria</taxon>
        <taxon>Pseudomonadati</taxon>
        <taxon>Bacteroidota</taxon>
        <taxon>Chitinophagia</taxon>
        <taxon>Chitinophagales</taxon>
        <taxon>Chitinophagaceae</taxon>
        <taxon>Chitinophaga</taxon>
    </lineage>
</organism>
<evidence type="ECO:0000313" key="3">
    <source>
        <dbReference type="Proteomes" id="UP001207742"/>
    </source>
</evidence>
<evidence type="ECO:0008006" key="4">
    <source>
        <dbReference type="Google" id="ProtNLM"/>
    </source>
</evidence>
<proteinExistence type="predicted"/>
<feature type="signal peptide" evidence="1">
    <location>
        <begin position="1"/>
        <end position="22"/>
    </location>
</feature>
<comment type="caution">
    <text evidence="2">The sequence shown here is derived from an EMBL/GenBank/DDBJ whole genome shotgun (WGS) entry which is preliminary data.</text>
</comment>
<reference evidence="2 3" key="1">
    <citation type="submission" date="2022-10" db="EMBL/GenBank/DDBJ databases">
        <title>Chitinophaga nivalis PC15 sp. nov., isolated from Pyeongchang county, South Korea.</title>
        <authorList>
            <person name="Trinh H.N."/>
        </authorList>
    </citation>
    <scope>NUCLEOTIDE SEQUENCE [LARGE SCALE GENOMIC DNA]</scope>
    <source>
        <strain evidence="2 3">PC14</strain>
    </source>
</reference>
<dbReference type="EMBL" id="JAPDNS010000001">
    <property type="protein sequence ID" value="MCW3484467.1"/>
    <property type="molecule type" value="Genomic_DNA"/>
</dbReference>
<name>A0ABT3IKH7_9BACT</name>